<dbReference type="PROSITE" id="PS51330">
    <property type="entry name" value="DHFR_2"/>
    <property type="match status" value="1"/>
</dbReference>
<dbReference type="KEGG" id="clu:CLUG_01096"/>
<dbReference type="PRINTS" id="PR00070">
    <property type="entry name" value="DHFR"/>
</dbReference>
<protein>
    <recommendedName>
        <fullName evidence="3">Dihydrofolate reductase</fullName>
        <ecNumber evidence="2">1.5.1.3</ecNumber>
    </recommendedName>
</protein>
<dbReference type="UniPathway" id="UPA00077">
    <property type="reaction ID" value="UER00158"/>
</dbReference>
<dbReference type="VEuPathDB" id="FungiDB:CLUG_01096"/>
<dbReference type="OMA" id="QYEFQMW"/>
<dbReference type="Proteomes" id="UP000007703">
    <property type="component" value="Unassembled WGS sequence"/>
</dbReference>
<dbReference type="InterPro" id="IPR001796">
    <property type="entry name" value="DHFR_dom"/>
</dbReference>
<evidence type="ECO:0000256" key="7">
    <source>
        <dbReference type="RuleBase" id="RU004474"/>
    </source>
</evidence>
<dbReference type="Gene3D" id="3.40.430.10">
    <property type="entry name" value="Dihydrofolate Reductase, subunit A"/>
    <property type="match status" value="1"/>
</dbReference>
<dbReference type="GO" id="GO:0005739">
    <property type="term" value="C:mitochondrion"/>
    <property type="evidence" value="ECO:0007669"/>
    <property type="project" value="TreeGrafter"/>
</dbReference>
<dbReference type="InterPro" id="IPR012259">
    <property type="entry name" value="DHFR"/>
</dbReference>
<dbReference type="STRING" id="306902.C4XYS3"/>
<evidence type="ECO:0000313" key="9">
    <source>
        <dbReference type="EMBL" id="EEQ36973.1"/>
    </source>
</evidence>
<evidence type="ECO:0000256" key="4">
    <source>
        <dbReference type="ARBA" id="ARBA00022563"/>
    </source>
</evidence>
<keyword evidence="4" id="KW-0554">One-carbon metabolism</keyword>
<dbReference type="AlphaFoldDB" id="C4XYS3"/>
<organism evidence="9 10">
    <name type="scientific">Clavispora lusitaniae (strain ATCC 42720)</name>
    <name type="common">Yeast</name>
    <name type="synonym">Candida lusitaniae</name>
    <dbReference type="NCBI Taxonomy" id="306902"/>
    <lineage>
        <taxon>Eukaryota</taxon>
        <taxon>Fungi</taxon>
        <taxon>Dikarya</taxon>
        <taxon>Ascomycota</taxon>
        <taxon>Saccharomycotina</taxon>
        <taxon>Pichiomycetes</taxon>
        <taxon>Metschnikowiaceae</taxon>
        <taxon>Clavispora</taxon>
    </lineage>
</organism>
<evidence type="ECO:0000259" key="8">
    <source>
        <dbReference type="PROSITE" id="PS51330"/>
    </source>
</evidence>
<dbReference type="GO" id="GO:0046654">
    <property type="term" value="P:tetrahydrofolate biosynthetic process"/>
    <property type="evidence" value="ECO:0007669"/>
    <property type="project" value="UniProtKB-UniPathway"/>
</dbReference>
<evidence type="ECO:0000256" key="1">
    <source>
        <dbReference type="ARBA" id="ARBA00004903"/>
    </source>
</evidence>
<dbReference type="InParanoid" id="C4XYS3"/>
<evidence type="ECO:0000313" key="10">
    <source>
        <dbReference type="Proteomes" id="UP000007703"/>
    </source>
</evidence>
<dbReference type="HOGENOM" id="CLU_043966_2_1_1"/>
<dbReference type="GO" id="GO:0050661">
    <property type="term" value="F:NADP binding"/>
    <property type="evidence" value="ECO:0007669"/>
    <property type="project" value="InterPro"/>
</dbReference>
<dbReference type="OrthoDB" id="414698at2759"/>
<dbReference type="InterPro" id="IPR024072">
    <property type="entry name" value="DHFR-like_dom_sf"/>
</dbReference>
<dbReference type="PROSITE" id="PS00075">
    <property type="entry name" value="DHFR_1"/>
    <property type="match status" value="1"/>
</dbReference>
<gene>
    <name evidence="9" type="ORF">CLUG_01096</name>
</gene>
<dbReference type="GO" id="GO:0004146">
    <property type="term" value="F:dihydrofolate reductase activity"/>
    <property type="evidence" value="ECO:0007669"/>
    <property type="project" value="UniProtKB-EC"/>
</dbReference>
<dbReference type="PANTHER" id="PTHR48069:SF3">
    <property type="entry name" value="DIHYDROFOLATE REDUCTASE"/>
    <property type="match status" value="1"/>
</dbReference>
<proteinExistence type="inferred from homology"/>
<evidence type="ECO:0000256" key="3">
    <source>
        <dbReference type="ARBA" id="ARBA00018886"/>
    </source>
</evidence>
<comment type="pathway">
    <text evidence="1">Cofactor biosynthesis; tetrahydrofolate biosynthesis; 5,6,7,8-tetrahydrofolate from 7,8-dihydrofolate: step 1/1.</text>
</comment>
<feature type="domain" description="DHFR" evidence="8">
    <location>
        <begin position="41"/>
        <end position="235"/>
    </location>
</feature>
<evidence type="ECO:0000256" key="2">
    <source>
        <dbReference type="ARBA" id="ARBA00012856"/>
    </source>
</evidence>
<dbReference type="CDD" id="cd00209">
    <property type="entry name" value="DHFR"/>
    <property type="match status" value="1"/>
</dbReference>
<dbReference type="FunCoup" id="C4XYS3">
    <property type="interactions" value="446"/>
</dbReference>
<accession>C4XYS3</accession>
<dbReference type="InterPro" id="IPR017925">
    <property type="entry name" value="DHFR_CS"/>
</dbReference>
<keyword evidence="6" id="KW-0560">Oxidoreductase</keyword>
<evidence type="ECO:0000256" key="6">
    <source>
        <dbReference type="ARBA" id="ARBA00023002"/>
    </source>
</evidence>
<dbReference type="SUPFAM" id="SSF53597">
    <property type="entry name" value="Dihydrofolate reductase-like"/>
    <property type="match status" value="1"/>
</dbReference>
<sequence>MFSCEPGRSLFISHGCLIISARVSSTWLHHIHMIKSLKPVTSVIVAALSPKYGIGAQGKLPWRLKQEMKYFKDVTSAARAGSINAVVMGRKTWESIPKKFRPLPNRLNIVLSRSFSNEEKDGVLYFNSIDSIMSNLAQSNYWYHDKPIDKIFIIGGAEIYNSVMKGDLVDNLLVTNIRYVGNPEAEPVLDTFLDWDMSLWEQSNVSRIREFSDVEFEEGIIKEGDYEYEYTMWERRK</sequence>
<comment type="similarity">
    <text evidence="7">Belongs to the dihydrofolate reductase family.</text>
</comment>
<name>C4XYS3_CLAL4</name>
<dbReference type="GO" id="GO:0046452">
    <property type="term" value="P:dihydrofolate metabolic process"/>
    <property type="evidence" value="ECO:0007669"/>
    <property type="project" value="EnsemblFungi"/>
</dbReference>
<dbReference type="Pfam" id="PF00186">
    <property type="entry name" value="DHFR_1"/>
    <property type="match status" value="1"/>
</dbReference>
<evidence type="ECO:0000256" key="5">
    <source>
        <dbReference type="ARBA" id="ARBA00022857"/>
    </source>
</evidence>
<dbReference type="GeneID" id="8499513"/>
<dbReference type="EC" id="1.5.1.3" evidence="2"/>
<keyword evidence="5" id="KW-0521">NADP</keyword>
<dbReference type="PANTHER" id="PTHR48069">
    <property type="entry name" value="DIHYDROFOLATE REDUCTASE"/>
    <property type="match status" value="1"/>
</dbReference>
<dbReference type="GO" id="GO:0006730">
    <property type="term" value="P:one-carbon metabolic process"/>
    <property type="evidence" value="ECO:0007669"/>
    <property type="project" value="UniProtKB-KW"/>
</dbReference>
<dbReference type="GO" id="GO:0003729">
    <property type="term" value="F:mRNA binding"/>
    <property type="evidence" value="ECO:0007669"/>
    <property type="project" value="EnsemblFungi"/>
</dbReference>
<reference evidence="9 10" key="1">
    <citation type="journal article" date="2009" name="Nature">
        <title>Evolution of pathogenicity and sexual reproduction in eight Candida genomes.</title>
        <authorList>
            <person name="Butler G."/>
            <person name="Rasmussen M.D."/>
            <person name="Lin M.F."/>
            <person name="Santos M.A."/>
            <person name="Sakthikumar S."/>
            <person name="Munro C.A."/>
            <person name="Rheinbay E."/>
            <person name="Grabherr M."/>
            <person name="Forche A."/>
            <person name="Reedy J.L."/>
            <person name="Agrafioti I."/>
            <person name="Arnaud M.B."/>
            <person name="Bates S."/>
            <person name="Brown A.J."/>
            <person name="Brunke S."/>
            <person name="Costanzo M.C."/>
            <person name="Fitzpatrick D.A."/>
            <person name="de Groot P.W."/>
            <person name="Harris D."/>
            <person name="Hoyer L.L."/>
            <person name="Hube B."/>
            <person name="Klis F.M."/>
            <person name="Kodira C."/>
            <person name="Lennard N."/>
            <person name="Logue M.E."/>
            <person name="Martin R."/>
            <person name="Neiman A.M."/>
            <person name="Nikolaou E."/>
            <person name="Quail M.A."/>
            <person name="Quinn J."/>
            <person name="Santos M.C."/>
            <person name="Schmitzberger F.F."/>
            <person name="Sherlock G."/>
            <person name="Shah P."/>
            <person name="Silverstein K.A."/>
            <person name="Skrzypek M.S."/>
            <person name="Soll D."/>
            <person name="Staggs R."/>
            <person name="Stansfield I."/>
            <person name="Stumpf M.P."/>
            <person name="Sudbery P.E."/>
            <person name="Srikantha T."/>
            <person name="Zeng Q."/>
            <person name="Berman J."/>
            <person name="Berriman M."/>
            <person name="Heitman J."/>
            <person name="Gow N.A."/>
            <person name="Lorenz M.C."/>
            <person name="Birren B.W."/>
            <person name="Kellis M."/>
            <person name="Cuomo C.A."/>
        </authorList>
    </citation>
    <scope>NUCLEOTIDE SEQUENCE [LARGE SCALE GENOMIC DNA]</scope>
    <source>
        <strain evidence="9 10">ATCC 42720</strain>
    </source>
</reference>
<dbReference type="EMBL" id="CH408076">
    <property type="protein sequence ID" value="EEQ36973.1"/>
    <property type="molecule type" value="Genomic_DNA"/>
</dbReference>
<dbReference type="GO" id="GO:0046655">
    <property type="term" value="P:folic acid metabolic process"/>
    <property type="evidence" value="ECO:0007669"/>
    <property type="project" value="TreeGrafter"/>
</dbReference>